<dbReference type="Gene3D" id="1.10.287.1060">
    <property type="entry name" value="ESAT-6-like"/>
    <property type="match status" value="1"/>
</dbReference>
<keyword evidence="3" id="KW-0967">Endosome</keyword>
<dbReference type="PANTHER" id="PTHR22761">
    <property type="entry name" value="CHARGED MULTIVESICULAR BODY PROTEIN"/>
    <property type="match status" value="1"/>
</dbReference>
<sequence>MNLFGKKKKQAAPNATDAVQKLKDTQELLEKREAHLEQKINEELLKAKKLSKMKNKRGALMALKRKKMMEAQVDKLGATKMNLETQISALQNASMDMEVIQAMRSGASAMKVQYQNMNVENVEDVMDEIRDQMDVANEVSEAISQPLGGEMIDEVRCHLLAPVLSVTPLTACAVLTVSPFSTPSLSVRMTFWES</sequence>
<dbReference type="EMBL" id="HBIB01012867">
    <property type="protein sequence ID" value="CAE0246279.1"/>
    <property type="molecule type" value="Transcribed_RNA"/>
</dbReference>
<evidence type="ECO:0000256" key="4">
    <source>
        <dbReference type="SAM" id="Coils"/>
    </source>
</evidence>
<dbReference type="GO" id="GO:0000815">
    <property type="term" value="C:ESCRT III complex"/>
    <property type="evidence" value="ECO:0007669"/>
    <property type="project" value="TreeGrafter"/>
</dbReference>
<dbReference type="AlphaFoldDB" id="A0A7S3D4N0"/>
<dbReference type="PANTHER" id="PTHR22761:SF10">
    <property type="entry name" value="GH13992P"/>
    <property type="match status" value="1"/>
</dbReference>
<evidence type="ECO:0000256" key="3">
    <source>
        <dbReference type="ARBA" id="ARBA00022753"/>
    </source>
</evidence>
<dbReference type="GO" id="GO:0005771">
    <property type="term" value="C:multivesicular body"/>
    <property type="evidence" value="ECO:0007669"/>
    <property type="project" value="TreeGrafter"/>
</dbReference>
<evidence type="ECO:0000256" key="1">
    <source>
        <dbReference type="ARBA" id="ARBA00004177"/>
    </source>
</evidence>
<dbReference type="GO" id="GO:0009898">
    <property type="term" value="C:cytoplasmic side of plasma membrane"/>
    <property type="evidence" value="ECO:0007669"/>
    <property type="project" value="TreeGrafter"/>
</dbReference>
<accession>A0A7S3D4N0</accession>
<keyword evidence="4" id="KW-0175">Coiled coil</keyword>
<comment type="subcellular location">
    <subcellularLocation>
        <location evidence="1">Endosome</location>
    </subcellularLocation>
</comment>
<evidence type="ECO:0000313" key="5">
    <source>
        <dbReference type="EMBL" id="CAE0246279.1"/>
    </source>
</evidence>
<protein>
    <submittedName>
        <fullName evidence="5">Uncharacterized protein</fullName>
    </submittedName>
</protein>
<organism evidence="5">
    <name type="scientific">Palpitomonas bilix</name>
    <dbReference type="NCBI Taxonomy" id="652834"/>
    <lineage>
        <taxon>Eukaryota</taxon>
        <taxon>Eukaryota incertae sedis</taxon>
    </lineage>
</organism>
<name>A0A7S3D4N0_9EUKA</name>
<dbReference type="GO" id="GO:0032511">
    <property type="term" value="P:late endosome to vacuole transport via multivesicular body sorting pathway"/>
    <property type="evidence" value="ECO:0007669"/>
    <property type="project" value="TreeGrafter"/>
</dbReference>
<feature type="coiled-coil region" evidence="4">
    <location>
        <begin position="66"/>
        <end position="93"/>
    </location>
</feature>
<comment type="similarity">
    <text evidence="2">Belongs to the SNF7 family.</text>
</comment>
<dbReference type="Gene3D" id="6.10.250.1710">
    <property type="match status" value="1"/>
</dbReference>
<dbReference type="Pfam" id="PF03357">
    <property type="entry name" value="Snf7"/>
    <property type="match status" value="1"/>
</dbReference>
<gene>
    <name evidence="5" type="ORF">PBIL07802_LOCUS8462</name>
</gene>
<proteinExistence type="inferred from homology"/>
<dbReference type="InterPro" id="IPR005024">
    <property type="entry name" value="Snf7_fam"/>
</dbReference>
<dbReference type="GO" id="GO:0006900">
    <property type="term" value="P:vesicle budding from membrane"/>
    <property type="evidence" value="ECO:0007669"/>
    <property type="project" value="TreeGrafter"/>
</dbReference>
<evidence type="ECO:0000256" key="2">
    <source>
        <dbReference type="ARBA" id="ARBA00006190"/>
    </source>
</evidence>
<reference evidence="5" key="1">
    <citation type="submission" date="2021-01" db="EMBL/GenBank/DDBJ databases">
        <authorList>
            <person name="Corre E."/>
            <person name="Pelletier E."/>
            <person name="Niang G."/>
            <person name="Scheremetjew M."/>
            <person name="Finn R."/>
            <person name="Kale V."/>
            <person name="Holt S."/>
            <person name="Cochrane G."/>
            <person name="Meng A."/>
            <person name="Brown T."/>
            <person name="Cohen L."/>
        </authorList>
    </citation>
    <scope>NUCLEOTIDE SEQUENCE</scope>
    <source>
        <strain evidence="5">NIES-2562</strain>
    </source>
</reference>